<accession>A0A1J0EHV7</accession>
<dbReference type="AlphaFoldDB" id="A0A1J0EHV7"/>
<dbReference type="Proteomes" id="UP000182567">
    <property type="component" value="Chromosome"/>
</dbReference>
<dbReference type="EMBL" id="CP017886">
    <property type="protein sequence ID" value="APC15472.1"/>
    <property type="molecule type" value="Genomic_DNA"/>
</dbReference>
<sequence>MGYFLKSMRWQDYPLAGDEQKSDFFEVYPPMVLIIGRIAVVVGRYGGRRNDGAILFVLSFL</sequence>
<evidence type="ECO:0000313" key="1">
    <source>
        <dbReference type="EMBL" id="APC15472.1"/>
    </source>
</evidence>
<evidence type="ECO:0000313" key="2">
    <source>
        <dbReference type="Proteomes" id="UP000182567"/>
    </source>
</evidence>
<name>A0A1J0EHV7_9PSED</name>
<organism evidence="1 2">
    <name type="scientific">Pseudomonas frederiksbergensis</name>
    <dbReference type="NCBI Taxonomy" id="104087"/>
    <lineage>
        <taxon>Bacteria</taxon>
        <taxon>Pseudomonadati</taxon>
        <taxon>Pseudomonadota</taxon>
        <taxon>Gammaproteobacteria</taxon>
        <taxon>Pseudomonadales</taxon>
        <taxon>Pseudomonadaceae</taxon>
        <taxon>Pseudomonas</taxon>
    </lineage>
</organism>
<proteinExistence type="predicted"/>
<protein>
    <submittedName>
        <fullName evidence="1">Uncharacterized protein</fullName>
    </submittedName>
</protein>
<gene>
    <name evidence="1" type="ORF">BLL42_06930</name>
</gene>
<reference evidence="2" key="1">
    <citation type="submission" date="2016-10" db="EMBL/GenBank/DDBJ databases">
        <title>Pseudomonas frederiksbergensis ERGS4:02 complete genome.</title>
        <authorList>
            <person name="Kumar R."/>
            <person name="Acharya V."/>
            <person name="Singh D."/>
        </authorList>
    </citation>
    <scope>NUCLEOTIDE SEQUENCE [LARGE SCALE GENOMIC DNA]</scope>
    <source>
        <strain evidence="2">ERGS4:02</strain>
    </source>
</reference>